<feature type="region of interest" description="Disordered" evidence="1">
    <location>
        <begin position="108"/>
        <end position="129"/>
    </location>
</feature>
<comment type="caution">
    <text evidence="2">The sequence shown here is derived from an EMBL/GenBank/DDBJ whole genome shotgun (WGS) entry which is preliminary data.</text>
</comment>
<evidence type="ECO:0000313" key="3">
    <source>
        <dbReference type="Proteomes" id="UP000694044"/>
    </source>
</evidence>
<evidence type="ECO:0000256" key="1">
    <source>
        <dbReference type="SAM" id="MobiDB-lite"/>
    </source>
</evidence>
<evidence type="ECO:0000313" key="2">
    <source>
        <dbReference type="EMBL" id="KAG7383501.1"/>
    </source>
</evidence>
<sequence>MGVDDIASGAKDGLHQSTRKVPHQPGQVQEARAQHTANLNDSIHQLQAEIEDLEAKRQTIIRCTRTTTHSVWVVATEYSRHFHRGYMPLMYAPGFAVVNVDAENAPARAARFPQEDDGSEFDGRKHLRS</sequence>
<dbReference type="OrthoDB" id="102055at2759"/>
<accession>A0A8T1VQU3</accession>
<dbReference type="Proteomes" id="UP000694044">
    <property type="component" value="Unassembled WGS sequence"/>
</dbReference>
<protein>
    <submittedName>
        <fullName evidence="2">Uncharacterized protein</fullName>
    </submittedName>
</protein>
<name>A0A8T1VQU3_9STRA</name>
<organism evidence="2 3">
    <name type="scientific">Phytophthora pseudosyringae</name>
    <dbReference type="NCBI Taxonomy" id="221518"/>
    <lineage>
        <taxon>Eukaryota</taxon>
        <taxon>Sar</taxon>
        <taxon>Stramenopiles</taxon>
        <taxon>Oomycota</taxon>
        <taxon>Peronosporomycetes</taxon>
        <taxon>Peronosporales</taxon>
        <taxon>Peronosporaceae</taxon>
        <taxon>Phytophthora</taxon>
    </lineage>
</organism>
<dbReference type="EMBL" id="JAGDFM010000175">
    <property type="protein sequence ID" value="KAG7383501.1"/>
    <property type="molecule type" value="Genomic_DNA"/>
</dbReference>
<gene>
    <name evidence="2" type="ORF">PHYPSEUDO_003594</name>
</gene>
<dbReference type="AlphaFoldDB" id="A0A8T1VQU3"/>
<proteinExistence type="predicted"/>
<keyword evidence="3" id="KW-1185">Reference proteome</keyword>
<feature type="region of interest" description="Disordered" evidence="1">
    <location>
        <begin position="1"/>
        <end position="39"/>
    </location>
</feature>
<reference evidence="2" key="1">
    <citation type="submission" date="2021-02" db="EMBL/GenBank/DDBJ databases">
        <authorList>
            <person name="Palmer J.M."/>
        </authorList>
    </citation>
    <scope>NUCLEOTIDE SEQUENCE</scope>
    <source>
        <strain evidence="2">SCRP734</strain>
    </source>
</reference>